<organism evidence="2 3">
    <name type="scientific">Nonomuraea salmonea</name>
    <dbReference type="NCBI Taxonomy" id="46181"/>
    <lineage>
        <taxon>Bacteria</taxon>
        <taxon>Bacillati</taxon>
        <taxon>Actinomycetota</taxon>
        <taxon>Actinomycetes</taxon>
        <taxon>Streptosporangiales</taxon>
        <taxon>Streptosporangiaceae</taxon>
        <taxon>Nonomuraea</taxon>
    </lineage>
</organism>
<evidence type="ECO:0000313" key="3">
    <source>
        <dbReference type="Proteomes" id="UP001589568"/>
    </source>
</evidence>
<dbReference type="RefSeq" id="WP_345397103.1">
    <property type="nucleotide sequence ID" value="NZ_BAAAXS010000001.1"/>
</dbReference>
<sequence length="50" mass="5510">MTKHHLGAAPHPQPTHQQPFSEPGRQSAGPALKKGEFFETSGCQDWKRVA</sequence>
<comment type="caution">
    <text evidence="2">The sequence shown here is derived from an EMBL/GenBank/DDBJ whole genome shotgun (WGS) entry which is preliminary data.</text>
</comment>
<feature type="region of interest" description="Disordered" evidence="1">
    <location>
        <begin position="1"/>
        <end position="50"/>
    </location>
</feature>
<proteinExistence type="predicted"/>
<reference evidence="2 3" key="1">
    <citation type="submission" date="2024-09" db="EMBL/GenBank/DDBJ databases">
        <authorList>
            <person name="Sun Q."/>
            <person name="Mori K."/>
        </authorList>
    </citation>
    <scope>NUCLEOTIDE SEQUENCE [LARGE SCALE GENOMIC DNA]</scope>
    <source>
        <strain evidence="2 3">JCM 3324</strain>
    </source>
</reference>
<evidence type="ECO:0000313" key="2">
    <source>
        <dbReference type="EMBL" id="MFB9468509.1"/>
    </source>
</evidence>
<dbReference type="Proteomes" id="UP001589568">
    <property type="component" value="Unassembled WGS sequence"/>
</dbReference>
<evidence type="ECO:0000256" key="1">
    <source>
        <dbReference type="SAM" id="MobiDB-lite"/>
    </source>
</evidence>
<name>A0ABV5NE12_9ACTN</name>
<gene>
    <name evidence="2" type="ORF">ACFFR3_03270</name>
</gene>
<dbReference type="EMBL" id="JBHMCF010000003">
    <property type="protein sequence ID" value="MFB9468509.1"/>
    <property type="molecule type" value="Genomic_DNA"/>
</dbReference>
<accession>A0ABV5NE12</accession>
<keyword evidence="3" id="KW-1185">Reference proteome</keyword>
<protein>
    <submittedName>
        <fullName evidence="2">Uncharacterized protein</fullName>
    </submittedName>
</protein>